<evidence type="ECO:0000256" key="2">
    <source>
        <dbReference type="ARBA" id="ARBA00022679"/>
    </source>
</evidence>
<reference evidence="4" key="1">
    <citation type="submission" date="2016-10" db="EMBL/GenBank/DDBJ databases">
        <authorList>
            <person name="Varghese N."/>
            <person name="Submissions S."/>
        </authorList>
    </citation>
    <scope>NUCLEOTIDE SEQUENCE [LARGE SCALE GENOMIC DNA]</scope>
    <source>
        <strain evidence="4">DSM 24536</strain>
    </source>
</reference>
<keyword evidence="4" id="KW-1185">Reference proteome</keyword>
<keyword evidence="2 3" id="KW-0808">Transferase</keyword>
<dbReference type="InterPro" id="IPR029063">
    <property type="entry name" value="SAM-dependent_MTases_sf"/>
</dbReference>
<dbReference type="OrthoDB" id="9803017at2"/>
<evidence type="ECO:0000313" key="4">
    <source>
        <dbReference type="Proteomes" id="UP000199226"/>
    </source>
</evidence>
<dbReference type="GO" id="GO:0008168">
    <property type="term" value="F:methyltransferase activity"/>
    <property type="evidence" value="ECO:0007669"/>
    <property type="project" value="UniProtKB-KW"/>
</dbReference>
<accession>A0A1G9UMF2</accession>
<dbReference type="CDD" id="cd02440">
    <property type="entry name" value="AdoMet_MTases"/>
    <property type="match status" value="1"/>
</dbReference>
<name>A0A1G9UMF2_9SPHI</name>
<dbReference type="PROSITE" id="PS00092">
    <property type="entry name" value="N6_MTASE"/>
    <property type="match status" value="1"/>
</dbReference>
<dbReference type="Gene3D" id="3.40.50.150">
    <property type="entry name" value="Vaccinia Virus protein VP39"/>
    <property type="match status" value="1"/>
</dbReference>
<dbReference type="Proteomes" id="UP000199226">
    <property type="component" value="Unassembled WGS sequence"/>
</dbReference>
<sequence>MRIIGGRLKGLRLNPPANLPVRPTTDQAKEALFNILYNQFDFENLKVLDLFSGTGNISVEFASRGVPEICSVDRDFGCINYLRSLIKQYELTAIKPVKSDVFKFLELETDKFDLIFADPPYDLPQINMIAAKVLDRDLLNPEGYLIIEHPSMKKLDNHPLFLEQRKYGSSSFSFFGKNAL</sequence>
<dbReference type="STRING" id="990371.SAMN05421813_1177"/>
<dbReference type="GO" id="GO:0003676">
    <property type="term" value="F:nucleic acid binding"/>
    <property type="evidence" value="ECO:0007669"/>
    <property type="project" value="InterPro"/>
</dbReference>
<evidence type="ECO:0000313" key="3">
    <source>
        <dbReference type="EMBL" id="SDM61120.1"/>
    </source>
</evidence>
<dbReference type="EMBL" id="FNHH01000017">
    <property type="protein sequence ID" value="SDM61120.1"/>
    <property type="molecule type" value="Genomic_DNA"/>
</dbReference>
<proteinExistence type="predicted"/>
<dbReference type="SUPFAM" id="SSF53335">
    <property type="entry name" value="S-adenosyl-L-methionine-dependent methyltransferases"/>
    <property type="match status" value="1"/>
</dbReference>
<keyword evidence="1 3" id="KW-0489">Methyltransferase</keyword>
<dbReference type="GO" id="GO:0031167">
    <property type="term" value="P:rRNA methylation"/>
    <property type="evidence" value="ECO:0007669"/>
    <property type="project" value="InterPro"/>
</dbReference>
<gene>
    <name evidence="3" type="ORF">SAMN05421813_1177</name>
</gene>
<dbReference type="RefSeq" id="WP_090705205.1">
    <property type="nucleotide sequence ID" value="NZ_FNHH01000017.1"/>
</dbReference>
<evidence type="ECO:0000256" key="1">
    <source>
        <dbReference type="ARBA" id="ARBA00022603"/>
    </source>
</evidence>
<dbReference type="PANTHER" id="PTHR43542:SF1">
    <property type="entry name" value="METHYLTRANSFERASE"/>
    <property type="match status" value="1"/>
</dbReference>
<dbReference type="InterPro" id="IPR002052">
    <property type="entry name" value="DNA_methylase_N6_adenine_CS"/>
</dbReference>
<dbReference type="Pfam" id="PF03602">
    <property type="entry name" value="Cons_hypoth95"/>
    <property type="match status" value="1"/>
</dbReference>
<dbReference type="AlphaFoldDB" id="A0A1G9UMF2"/>
<dbReference type="PIRSF" id="PIRSF004553">
    <property type="entry name" value="CHP00095"/>
    <property type="match status" value="1"/>
</dbReference>
<dbReference type="InterPro" id="IPR004398">
    <property type="entry name" value="RNA_MeTrfase_RsmD"/>
</dbReference>
<protein>
    <submittedName>
        <fullName evidence="3">16S rRNA (Guanine(966)-N(2))-methyltransferase RsmD</fullName>
    </submittedName>
</protein>
<organism evidence="3 4">
    <name type="scientific">Daejeonella rubra</name>
    <dbReference type="NCBI Taxonomy" id="990371"/>
    <lineage>
        <taxon>Bacteria</taxon>
        <taxon>Pseudomonadati</taxon>
        <taxon>Bacteroidota</taxon>
        <taxon>Sphingobacteriia</taxon>
        <taxon>Sphingobacteriales</taxon>
        <taxon>Sphingobacteriaceae</taxon>
        <taxon>Daejeonella</taxon>
    </lineage>
</organism>
<dbReference type="PANTHER" id="PTHR43542">
    <property type="entry name" value="METHYLTRANSFERASE"/>
    <property type="match status" value="1"/>
</dbReference>